<reference evidence="2 3" key="1">
    <citation type="journal article" date="2013" name="PLoS ONE">
        <title>Bacterial endosymbiosis in a chordate host: long-term co-evolution and conservation of secondary metabolism.</title>
        <authorList>
            <person name="Kwan J.C."/>
            <person name="Schmidt E.W."/>
        </authorList>
    </citation>
    <scope>NUCLEOTIDE SEQUENCE [LARGE SCALE GENOMIC DNA]</scope>
    <source>
        <strain evidence="3">L6</strain>
    </source>
</reference>
<dbReference type="Proteomes" id="UP000018951">
    <property type="component" value="Unassembled WGS sequence"/>
</dbReference>
<proteinExistence type="predicted"/>
<feature type="domain" description="EVE" evidence="1">
    <location>
        <begin position="1"/>
        <end position="124"/>
    </location>
</feature>
<sequence length="129" mass="15090">MWLVKTDPDEYSWSDFYQDGSTVWDGVKNYQAIGYLKEMKLMDEVLIYHSFDKYIAGLAVVEKEFYILDGQVVVDLRAVREFPSKVSLHQIKQLPSLSTLFLVRQSRLSVGPVNHEQREILFRMIEQGQ</sequence>
<dbReference type="InterPro" id="IPR015947">
    <property type="entry name" value="PUA-like_sf"/>
</dbReference>
<dbReference type="PANTHER" id="PTHR14087:SF7">
    <property type="entry name" value="THYMOCYTE NUCLEAR PROTEIN 1"/>
    <property type="match status" value="1"/>
</dbReference>
<name>W2UZH3_9RICK</name>
<dbReference type="EMBL" id="AXCJ01000008">
    <property type="protein sequence ID" value="ETO91240.1"/>
    <property type="molecule type" value="Genomic_DNA"/>
</dbReference>
<protein>
    <submittedName>
        <fullName evidence="2">3-phosphoshikimate 1-carboxyvinyltransferase</fullName>
    </submittedName>
</protein>
<dbReference type="GO" id="GO:0016740">
    <property type="term" value="F:transferase activity"/>
    <property type="evidence" value="ECO:0007669"/>
    <property type="project" value="UniProtKB-KW"/>
</dbReference>
<evidence type="ECO:0000313" key="2">
    <source>
        <dbReference type="EMBL" id="ETO91240.1"/>
    </source>
</evidence>
<dbReference type="STRING" id="1401685.P857_733"/>
<evidence type="ECO:0000259" key="1">
    <source>
        <dbReference type="Pfam" id="PF01878"/>
    </source>
</evidence>
<dbReference type="SUPFAM" id="SSF88697">
    <property type="entry name" value="PUA domain-like"/>
    <property type="match status" value="1"/>
</dbReference>
<accession>W2UZH3</accession>
<gene>
    <name evidence="2" type="primary">aroA</name>
    <name evidence="2" type="ORF">P857_733</name>
</gene>
<evidence type="ECO:0000313" key="3">
    <source>
        <dbReference type="Proteomes" id="UP000018951"/>
    </source>
</evidence>
<dbReference type="Pfam" id="PF01878">
    <property type="entry name" value="EVE"/>
    <property type="match status" value="1"/>
</dbReference>
<organism evidence="2 3">
    <name type="scientific">Candidatus Xenolissoclinum pacificiensis L6</name>
    <dbReference type="NCBI Taxonomy" id="1401685"/>
    <lineage>
        <taxon>Bacteria</taxon>
        <taxon>Pseudomonadati</taxon>
        <taxon>Pseudomonadota</taxon>
        <taxon>Alphaproteobacteria</taxon>
        <taxon>Rickettsiales</taxon>
        <taxon>Anaplasmataceae</taxon>
        <taxon>Candidatus Xenolissoclinum</taxon>
    </lineage>
</organism>
<dbReference type="PANTHER" id="PTHR14087">
    <property type="entry name" value="THYMOCYTE NUCLEAR PROTEIN 1"/>
    <property type="match status" value="1"/>
</dbReference>
<dbReference type="InterPro" id="IPR052181">
    <property type="entry name" value="5hmC_binding"/>
</dbReference>
<dbReference type="InterPro" id="IPR002740">
    <property type="entry name" value="EVE_domain"/>
</dbReference>
<dbReference type="AlphaFoldDB" id="W2UZH3"/>
<dbReference type="Gene3D" id="3.10.590.10">
    <property type="entry name" value="ph1033 like domains"/>
    <property type="match status" value="1"/>
</dbReference>
<comment type="caution">
    <text evidence="2">The sequence shown here is derived from an EMBL/GenBank/DDBJ whole genome shotgun (WGS) entry which is preliminary data.</text>
</comment>
<keyword evidence="3" id="KW-1185">Reference proteome</keyword>